<dbReference type="OrthoDB" id="6420463at2759"/>
<name>A0A815V8H8_9BILA</name>
<dbReference type="GO" id="GO:0015074">
    <property type="term" value="P:DNA integration"/>
    <property type="evidence" value="ECO:0007669"/>
    <property type="project" value="InterPro"/>
</dbReference>
<evidence type="ECO:0000313" key="3">
    <source>
        <dbReference type="EMBL" id="CAF4387905.1"/>
    </source>
</evidence>
<accession>A0A815V8H8</accession>
<keyword evidence="4" id="KW-1185">Reference proteome</keyword>
<dbReference type="Proteomes" id="UP000663829">
    <property type="component" value="Unassembled WGS sequence"/>
</dbReference>
<proteinExistence type="predicted"/>
<gene>
    <name evidence="2" type="ORF">GPM918_LOCUS37930</name>
    <name evidence="3" type="ORF">SRO942_LOCUS38717</name>
</gene>
<comment type="caution">
    <text evidence="2">The sequence shown here is derived from an EMBL/GenBank/DDBJ whole genome shotgun (WGS) entry which is preliminary data.</text>
</comment>
<dbReference type="SUPFAM" id="SSF53098">
    <property type="entry name" value="Ribonuclease H-like"/>
    <property type="match status" value="1"/>
</dbReference>
<dbReference type="Pfam" id="PF00665">
    <property type="entry name" value="rve"/>
    <property type="match status" value="1"/>
</dbReference>
<dbReference type="AlphaFoldDB" id="A0A815V8H8"/>
<evidence type="ECO:0000313" key="2">
    <source>
        <dbReference type="EMBL" id="CAF1528714.1"/>
    </source>
</evidence>
<protein>
    <recommendedName>
        <fullName evidence="1">Integrase catalytic domain-containing protein</fullName>
    </recommendedName>
</protein>
<dbReference type="InterPro" id="IPR001584">
    <property type="entry name" value="Integrase_cat-core"/>
</dbReference>
<dbReference type="Proteomes" id="UP000681722">
    <property type="component" value="Unassembled WGS sequence"/>
</dbReference>
<dbReference type="EMBL" id="CAJNOQ010024568">
    <property type="protein sequence ID" value="CAF1528714.1"/>
    <property type="molecule type" value="Genomic_DNA"/>
</dbReference>
<reference evidence="2" key="1">
    <citation type="submission" date="2021-02" db="EMBL/GenBank/DDBJ databases">
        <authorList>
            <person name="Nowell W R."/>
        </authorList>
    </citation>
    <scope>NUCLEOTIDE SEQUENCE</scope>
</reference>
<dbReference type="InterPro" id="IPR012337">
    <property type="entry name" value="RNaseH-like_sf"/>
</dbReference>
<dbReference type="Gene3D" id="3.30.420.10">
    <property type="entry name" value="Ribonuclease H-like superfamily/Ribonuclease H"/>
    <property type="match status" value="1"/>
</dbReference>
<sequence>MIIIAKLVFFKEADSHILSLKEKYRTKAVVNKQTFNDIMITLKLEKGKNSTLSAKFMLWSKNNFGLKNIAGIDIIDIVCDKKSVKPIALYESFFQIIGECRSRISHGGRNKTLKEIQANYNWTPHAFVDIFMKQGVECQIRKSIKTPVVSRPIISVGVMAKVQIDLVDMRSRPDAVSNDVIYSWILHCKDHFSKYTWAVALKAKSAEEVVLHLRTIFFTFGPCRILHSDNGKEFVNSKLQSILRLRVAEYYNLKRNYVVSGRNIIFTRVLQ</sequence>
<feature type="domain" description="Integrase catalytic" evidence="1">
    <location>
        <begin position="148"/>
        <end position="271"/>
    </location>
</feature>
<dbReference type="EMBL" id="CAJOBC010090142">
    <property type="protein sequence ID" value="CAF4387905.1"/>
    <property type="molecule type" value="Genomic_DNA"/>
</dbReference>
<organism evidence="2 4">
    <name type="scientific">Didymodactylos carnosus</name>
    <dbReference type="NCBI Taxonomy" id="1234261"/>
    <lineage>
        <taxon>Eukaryota</taxon>
        <taxon>Metazoa</taxon>
        <taxon>Spiralia</taxon>
        <taxon>Gnathifera</taxon>
        <taxon>Rotifera</taxon>
        <taxon>Eurotatoria</taxon>
        <taxon>Bdelloidea</taxon>
        <taxon>Philodinida</taxon>
        <taxon>Philodinidae</taxon>
        <taxon>Didymodactylos</taxon>
    </lineage>
</organism>
<dbReference type="InterPro" id="IPR036397">
    <property type="entry name" value="RNaseH_sf"/>
</dbReference>
<dbReference type="GO" id="GO:0003676">
    <property type="term" value="F:nucleic acid binding"/>
    <property type="evidence" value="ECO:0007669"/>
    <property type="project" value="InterPro"/>
</dbReference>
<dbReference type="PANTHER" id="PTHR46585">
    <property type="entry name" value="INTEGRASE CORE DOMAIN CONTAINING PROTEIN"/>
    <property type="match status" value="1"/>
</dbReference>
<dbReference type="PROSITE" id="PS50994">
    <property type="entry name" value="INTEGRASE"/>
    <property type="match status" value="1"/>
</dbReference>
<evidence type="ECO:0000313" key="4">
    <source>
        <dbReference type="Proteomes" id="UP000663829"/>
    </source>
</evidence>
<evidence type="ECO:0000259" key="1">
    <source>
        <dbReference type="PROSITE" id="PS50994"/>
    </source>
</evidence>